<dbReference type="EMBL" id="LGEM01000089">
    <property type="protein sequence ID" value="KUP96491.1"/>
    <property type="molecule type" value="Genomic_DNA"/>
</dbReference>
<dbReference type="PATRIC" id="fig|665004.4.peg.1130"/>
<gene>
    <name evidence="2" type="ORF">AC529_12110</name>
</gene>
<organism evidence="2 3">
    <name type="scientific">Thermobifida cellulosilytica TB100</name>
    <dbReference type="NCBI Taxonomy" id="665004"/>
    <lineage>
        <taxon>Bacteria</taxon>
        <taxon>Bacillati</taxon>
        <taxon>Actinomycetota</taxon>
        <taxon>Actinomycetes</taxon>
        <taxon>Streptosporangiales</taxon>
        <taxon>Nocardiopsidaceae</taxon>
        <taxon>Thermobifida</taxon>
    </lineage>
</organism>
<evidence type="ECO:0000313" key="3">
    <source>
        <dbReference type="Proteomes" id="UP000074382"/>
    </source>
</evidence>
<protein>
    <submittedName>
        <fullName evidence="2">Uncharacterized protein</fullName>
    </submittedName>
</protein>
<dbReference type="AlphaFoldDB" id="A0A147KGT4"/>
<dbReference type="InterPro" id="IPR038056">
    <property type="entry name" value="YjbR-like_sf"/>
</dbReference>
<dbReference type="STRING" id="665004.AC529_12110"/>
<dbReference type="SUPFAM" id="SSF142906">
    <property type="entry name" value="YjbR-like"/>
    <property type="match status" value="1"/>
</dbReference>
<dbReference type="Gene3D" id="3.90.1150.30">
    <property type="match status" value="1"/>
</dbReference>
<evidence type="ECO:0000256" key="1">
    <source>
        <dbReference type="SAM" id="MobiDB-lite"/>
    </source>
</evidence>
<proteinExistence type="predicted"/>
<name>A0A147KGT4_THECS</name>
<comment type="caution">
    <text evidence="2">The sequence shown here is derived from an EMBL/GenBank/DDBJ whole genome shotgun (WGS) entry which is preliminary data.</text>
</comment>
<dbReference type="Pfam" id="PF04237">
    <property type="entry name" value="YjbR"/>
    <property type="match status" value="1"/>
</dbReference>
<feature type="region of interest" description="Disordered" evidence="1">
    <location>
        <begin position="1"/>
        <end position="29"/>
    </location>
</feature>
<accession>A0A147KGT4</accession>
<keyword evidence="3" id="KW-1185">Reference proteome</keyword>
<evidence type="ECO:0000313" key="2">
    <source>
        <dbReference type="EMBL" id="KUP96491.1"/>
    </source>
</evidence>
<dbReference type="InterPro" id="IPR058532">
    <property type="entry name" value="YjbR/MT2646/Rv2570-like"/>
</dbReference>
<sequence length="85" mass="9392">MGASTVRGHSPALPARHRTNVRSEVGEKCNGSKRHWNTVLLDGTVPDDELVEMLRHSYQQVVAGLRRADRERLLAVLGEDAPPLP</sequence>
<dbReference type="Proteomes" id="UP000074382">
    <property type="component" value="Unassembled WGS sequence"/>
</dbReference>
<reference evidence="3" key="1">
    <citation type="journal article" date="2017" name="Acta Aliment.">
        <title>Plant polysaccharide degrading enzyme system of Thermpbifida cellulosilytica TB100 revealed by de novo genome project data.</title>
        <authorList>
            <person name="Toth A."/>
            <person name="Baka E."/>
            <person name="Luzics S."/>
            <person name="Bata-Vidacs I."/>
            <person name="Nagy I."/>
            <person name="Balint B."/>
            <person name="Herceg R."/>
            <person name="Olasz F."/>
            <person name="Wilk T."/>
            <person name="Nagy T."/>
            <person name="Kriszt B."/>
            <person name="Nagy I."/>
            <person name="Kukolya J."/>
        </authorList>
    </citation>
    <scope>NUCLEOTIDE SEQUENCE [LARGE SCALE GENOMIC DNA]</scope>
    <source>
        <strain evidence="3">TB100</strain>
    </source>
</reference>